<evidence type="ECO:0000313" key="1">
    <source>
        <dbReference type="EMBL" id="KAL1562500.1"/>
    </source>
</evidence>
<comment type="caution">
    <text evidence="1">The sequence shown here is derived from an EMBL/GenBank/DDBJ whole genome shotgun (WGS) entry which is preliminary data.</text>
</comment>
<accession>A0ABD1I198</accession>
<name>A0ABD1I198_SALDI</name>
<proteinExistence type="predicted"/>
<protein>
    <submittedName>
        <fullName evidence="1">Uncharacterized protein</fullName>
    </submittedName>
</protein>
<sequence>MANLAPHFHFPFVGESTIGSDNLSETSYSLLMAFGFENQKMKRPDLQCLGLSIVAEDVVGHHQAILEES</sequence>
<keyword evidence="2" id="KW-1185">Reference proteome</keyword>
<gene>
    <name evidence="1" type="ORF">AAHA92_05074</name>
</gene>
<dbReference type="Proteomes" id="UP001567538">
    <property type="component" value="Unassembled WGS sequence"/>
</dbReference>
<dbReference type="AlphaFoldDB" id="A0ABD1I198"/>
<evidence type="ECO:0000313" key="2">
    <source>
        <dbReference type="Proteomes" id="UP001567538"/>
    </source>
</evidence>
<reference evidence="1 2" key="1">
    <citation type="submission" date="2024-06" db="EMBL/GenBank/DDBJ databases">
        <title>A chromosome level genome sequence of Diviner's sage (Salvia divinorum).</title>
        <authorList>
            <person name="Ford S.A."/>
            <person name="Ro D.-K."/>
            <person name="Ness R.W."/>
            <person name="Phillips M.A."/>
        </authorList>
    </citation>
    <scope>NUCLEOTIDE SEQUENCE [LARGE SCALE GENOMIC DNA]</scope>
    <source>
        <strain evidence="1">SAF-2024a</strain>
        <tissue evidence="1">Leaf</tissue>
    </source>
</reference>
<dbReference type="EMBL" id="JBEAFC010000003">
    <property type="protein sequence ID" value="KAL1562500.1"/>
    <property type="molecule type" value="Genomic_DNA"/>
</dbReference>
<organism evidence="1 2">
    <name type="scientific">Salvia divinorum</name>
    <name type="common">Maria pastora</name>
    <name type="synonym">Diviner's sage</name>
    <dbReference type="NCBI Taxonomy" id="28513"/>
    <lineage>
        <taxon>Eukaryota</taxon>
        <taxon>Viridiplantae</taxon>
        <taxon>Streptophyta</taxon>
        <taxon>Embryophyta</taxon>
        <taxon>Tracheophyta</taxon>
        <taxon>Spermatophyta</taxon>
        <taxon>Magnoliopsida</taxon>
        <taxon>eudicotyledons</taxon>
        <taxon>Gunneridae</taxon>
        <taxon>Pentapetalae</taxon>
        <taxon>asterids</taxon>
        <taxon>lamiids</taxon>
        <taxon>Lamiales</taxon>
        <taxon>Lamiaceae</taxon>
        <taxon>Nepetoideae</taxon>
        <taxon>Mentheae</taxon>
        <taxon>Salviinae</taxon>
        <taxon>Salvia</taxon>
        <taxon>Salvia subgen. Calosphace</taxon>
    </lineage>
</organism>